<dbReference type="Pfam" id="PF13649">
    <property type="entry name" value="Methyltransf_25"/>
    <property type="match status" value="1"/>
</dbReference>
<feature type="domain" description="Methyltransferase" evidence="2">
    <location>
        <begin position="119"/>
        <end position="215"/>
    </location>
</feature>
<dbReference type="GO" id="GO:0032259">
    <property type="term" value="P:methylation"/>
    <property type="evidence" value="ECO:0007669"/>
    <property type="project" value="UniProtKB-KW"/>
</dbReference>
<dbReference type="GO" id="GO:0008168">
    <property type="term" value="F:methyltransferase activity"/>
    <property type="evidence" value="ECO:0007669"/>
    <property type="project" value="UniProtKB-KW"/>
</dbReference>
<dbReference type="Gene3D" id="3.40.50.150">
    <property type="entry name" value="Vaccinia Virus protein VP39"/>
    <property type="match status" value="1"/>
</dbReference>
<feature type="region of interest" description="Disordered" evidence="1">
    <location>
        <begin position="16"/>
        <end position="80"/>
    </location>
</feature>
<dbReference type="AlphaFoldDB" id="A0A1G6Y2I9"/>
<organism evidence="3 4">
    <name type="scientific">Auraticoccus monumenti</name>
    <dbReference type="NCBI Taxonomy" id="675864"/>
    <lineage>
        <taxon>Bacteria</taxon>
        <taxon>Bacillati</taxon>
        <taxon>Actinomycetota</taxon>
        <taxon>Actinomycetes</taxon>
        <taxon>Propionibacteriales</taxon>
        <taxon>Propionibacteriaceae</taxon>
        <taxon>Auraticoccus</taxon>
    </lineage>
</organism>
<dbReference type="PANTHER" id="PTHR43591:SF24">
    <property type="entry name" value="2-METHOXY-6-POLYPRENYL-1,4-BENZOQUINOL METHYLASE, MITOCHONDRIAL"/>
    <property type="match status" value="1"/>
</dbReference>
<accession>A0A1G6Y2I9</accession>
<evidence type="ECO:0000259" key="2">
    <source>
        <dbReference type="Pfam" id="PF13649"/>
    </source>
</evidence>
<dbReference type="EMBL" id="LT629688">
    <property type="protein sequence ID" value="SDD84153.1"/>
    <property type="molecule type" value="Genomic_DNA"/>
</dbReference>
<evidence type="ECO:0000313" key="3">
    <source>
        <dbReference type="EMBL" id="SDD84153.1"/>
    </source>
</evidence>
<protein>
    <submittedName>
        <fullName evidence="3">Methyltransferase domain-containing protein</fullName>
    </submittedName>
</protein>
<name>A0A1G6Y2I9_9ACTN</name>
<evidence type="ECO:0000256" key="1">
    <source>
        <dbReference type="SAM" id="MobiDB-lite"/>
    </source>
</evidence>
<dbReference type="STRING" id="675864.SAMN04489747_1870"/>
<evidence type="ECO:0000313" key="4">
    <source>
        <dbReference type="Proteomes" id="UP000198546"/>
    </source>
</evidence>
<proteinExistence type="predicted"/>
<keyword evidence="4" id="KW-1185">Reference proteome</keyword>
<dbReference type="PANTHER" id="PTHR43591">
    <property type="entry name" value="METHYLTRANSFERASE"/>
    <property type="match status" value="1"/>
</dbReference>
<keyword evidence="3" id="KW-0489">Methyltransferase</keyword>
<reference evidence="3 4" key="1">
    <citation type="submission" date="2016-10" db="EMBL/GenBank/DDBJ databases">
        <authorList>
            <person name="de Groot N.N."/>
        </authorList>
    </citation>
    <scope>NUCLEOTIDE SEQUENCE [LARGE SCALE GENOMIC DNA]</scope>
    <source>
        <strain evidence="3 4">MON 2.2</strain>
    </source>
</reference>
<dbReference type="InterPro" id="IPR029063">
    <property type="entry name" value="SAM-dependent_MTases_sf"/>
</dbReference>
<keyword evidence="3" id="KW-0808">Transferase</keyword>
<sequence length="349" mass="36701">MPGGSGHGLEALSAHGLDHQHGDDGDDHSHGRGQGEKRGHGHGGDDTHGHRGNSGHGHGGDDTHGGSHGHGHGGDHSHGHVDDATLAEMLEIDAQVMAPVLADLVEQVAEQAGAGTTRVVDLGAGTGVGTVALARRLPDAEVVAVDRAPAMLARVLTAARVAGVGDRVRTLEADLGQGWPDTGEVDLVWASSSLHEVPDPAAVLRRAADVLAPGGSVAVVEMDTLPRFLPDDLGRGRPGLEVRCHDVLARAGWNSYQDWTPYLAAVGLEVSRHRHVLETQPQADLLVRYARAFLQRIRDYVGQHLPAEDLAVLDVLLGSGPESLESRGDLALQASRTLWLATRPPGVRR</sequence>
<dbReference type="InterPro" id="IPR041698">
    <property type="entry name" value="Methyltransf_25"/>
</dbReference>
<dbReference type="Proteomes" id="UP000198546">
    <property type="component" value="Chromosome i"/>
</dbReference>
<dbReference type="SUPFAM" id="SSF53335">
    <property type="entry name" value="S-adenosyl-L-methionine-dependent methyltransferases"/>
    <property type="match status" value="1"/>
</dbReference>
<gene>
    <name evidence="3" type="ORF">SAMN04489747_1870</name>
</gene>
<feature type="compositionally biased region" description="Basic and acidic residues" evidence="1">
    <location>
        <begin position="16"/>
        <end position="49"/>
    </location>
</feature>
<dbReference type="CDD" id="cd02440">
    <property type="entry name" value="AdoMet_MTases"/>
    <property type="match status" value="1"/>
</dbReference>